<organism evidence="3 4">
    <name type="scientific">Coprobacter secundus subsp. similis</name>
    <dbReference type="NCBI Taxonomy" id="2751153"/>
    <lineage>
        <taxon>Bacteria</taxon>
        <taxon>Pseudomonadati</taxon>
        <taxon>Bacteroidota</taxon>
        <taxon>Bacteroidia</taxon>
        <taxon>Bacteroidales</taxon>
        <taxon>Barnesiellaceae</taxon>
        <taxon>Coprobacter</taxon>
    </lineage>
</organism>
<evidence type="ECO:0000259" key="2">
    <source>
        <dbReference type="PROSITE" id="PS51658"/>
    </source>
</evidence>
<evidence type="ECO:0000313" key="3">
    <source>
        <dbReference type="EMBL" id="BCI61727.1"/>
    </source>
</evidence>
<dbReference type="InterPro" id="IPR003729">
    <property type="entry name" value="Bi_nuclease_dom"/>
</dbReference>
<proteinExistence type="predicted"/>
<dbReference type="KEGG" id="copr:Cop2CBH44_00800"/>
<dbReference type="PANTHER" id="PTHR15160">
    <property type="entry name" value="VON HIPPEL-LINDAU PROTEIN"/>
    <property type="match status" value="1"/>
</dbReference>
<reference evidence="4" key="1">
    <citation type="submission" date="2020-07" db="EMBL/GenBank/DDBJ databases">
        <title>Complete genome sequencing of Coprobacter sp. strain 2CBH44.</title>
        <authorList>
            <person name="Sakamoto M."/>
            <person name="Murakami T."/>
            <person name="Mori H."/>
        </authorList>
    </citation>
    <scope>NUCLEOTIDE SEQUENCE [LARGE SCALE GENOMIC DNA]</scope>
    <source>
        <strain evidence="4">2CBH44</strain>
    </source>
</reference>
<sequence>MENRIKLKVLGITYSQIQNGAYALVLAEEEGPHRIPIIIGTAEAQAIAIRLEHLVPPRPMTHDLFVSFAHAFGIRLVEVFIYKFEDGVFSSELLFDDGERQIRVDSRTSDAIAIALRSQAPVYTTPEIVEEAGIIFDETPEEANNDDTEREDTPKKRTLKDFTIQELQEQLEKAIDDEAYEIAAQIQQEINRRNENPGRC</sequence>
<dbReference type="InterPro" id="IPR036104">
    <property type="entry name" value="BFN_sf"/>
</dbReference>
<dbReference type="RefSeq" id="WP_044231098.1">
    <property type="nucleotide sequence ID" value="NZ_AP023322.1"/>
</dbReference>
<dbReference type="EMBL" id="AP023322">
    <property type="protein sequence ID" value="BCI61727.1"/>
    <property type="molecule type" value="Genomic_DNA"/>
</dbReference>
<dbReference type="InterPro" id="IPR001943">
    <property type="entry name" value="UVR_dom"/>
</dbReference>
<dbReference type="GO" id="GO:0004518">
    <property type="term" value="F:nuclease activity"/>
    <property type="evidence" value="ECO:0007669"/>
    <property type="project" value="InterPro"/>
</dbReference>
<dbReference type="Pfam" id="PF02577">
    <property type="entry name" value="BFN_dom"/>
    <property type="match status" value="1"/>
</dbReference>
<name>A0A7G1HVP4_9BACT</name>
<evidence type="ECO:0000313" key="4">
    <source>
        <dbReference type="Proteomes" id="UP000594042"/>
    </source>
</evidence>
<dbReference type="PANTHER" id="PTHR15160:SF1">
    <property type="entry name" value="VON HIPPEL-LINDAU DISEASE TUMOR SUPPRESSOR"/>
    <property type="match status" value="1"/>
</dbReference>
<feature type="region of interest" description="Disordered" evidence="1">
    <location>
        <begin position="138"/>
        <end position="157"/>
    </location>
</feature>
<dbReference type="PROSITE" id="PS51658">
    <property type="entry name" value="BFN"/>
    <property type="match status" value="1"/>
</dbReference>
<evidence type="ECO:0000256" key="1">
    <source>
        <dbReference type="SAM" id="MobiDB-lite"/>
    </source>
</evidence>
<keyword evidence="4" id="KW-1185">Reference proteome</keyword>
<feature type="domain" description="BFN" evidence="2">
    <location>
        <begin position="4"/>
        <end position="136"/>
    </location>
</feature>
<gene>
    <name evidence="3" type="ORF">Cop2CBH44_00800</name>
</gene>
<protein>
    <recommendedName>
        <fullName evidence="2">BFN domain-containing protein</fullName>
    </recommendedName>
</protein>
<dbReference type="Pfam" id="PF02151">
    <property type="entry name" value="UVR"/>
    <property type="match status" value="1"/>
</dbReference>
<feature type="compositionally biased region" description="Acidic residues" evidence="1">
    <location>
        <begin position="138"/>
        <end position="150"/>
    </location>
</feature>
<dbReference type="Proteomes" id="UP000594042">
    <property type="component" value="Chromosome"/>
</dbReference>
<accession>A0A7G1HVP4</accession>
<dbReference type="Gene3D" id="3.10.690.10">
    <property type="entry name" value="Bifunctional nuclease domain"/>
    <property type="match status" value="1"/>
</dbReference>
<dbReference type="AlphaFoldDB" id="A0A7G1HVP4"/>
<dbReference type="SUPFAM" id="SSF103256">
    <property type="entry name" value="Hypothetical protein TM0160"/>
    <property type="match status" value="1"/>
</dbReference>